<dbReference type="Gene3D" id="2.60.40.2020">
    <property type="match status" value="1"/>
</dbReference>
<dbReference type="EMBL" id="RHFF01000040">
    <property type="protein sequence ID" value="TGD36363.1"/>
    <property type="molecule type" value="Genomic_DNA"/>
</dbReference>
<dbReference type="InterPro" id="IPR052345">
    <property type="entry name" value="Rad_response_metalloprotease"/>
</dbReference>
<dbReference type="AlphaFoldDB" id="A0A4Z0KD18"/>
<feature type="domain" description="IrrE N-terminal-like" evidence="4">
    <location>
        <begin position="44"/>
        <end position="165"/>
    </location>
</feature>
<evidence type="ECO:0000259" key="5">
    <source>
        <dbReference type="Pfam" id="PF09394"/>
    </source>
</evidence>
<keyword evidence="2" id="KW-0789">Thiol protease inhibitor</keyword>
<gene>
    <name evidence="6" type="ORF">EB834_20030</name>
</gene>
<dbReference type="Pfam" id="PF06114">
    <property type="entry name" value="Peptidase_M78"/>
    <property type="match status" value="1"/>
</dbReference>
<evidence type="ECO:0000313" key="7">
    <source>
        <dbReference type="Proteomes" id="UP000297736"/>
    </source>
</evidence>
<dbReference type="GO" id="GO:0004869">
    <property type="term" value="F:cysteine-type endopeptidase inhibitor activity"/>
    <property type="evidence" value="ECO:0007669"/>
    <property type="project" value="UniProtKB-KW"/>
</dbReference>
<feature type="compositionally biased region" description="Polar residues" evidence="3">
    <location>
        <begin position="326"/>
        <end position="340"/>
    </location>
</feature>
<evidence type="ECO:0000256" key="2">
    <source>
        <dbReference type="ARBA" id="ARBA00022704"/>
    </source>
</evidence>
<dbReference type="InterPro" id="IPR036331">
    <property type="entry name" value="Chagasin-like_sf"/>
</dbReference>
<dbReference type="Proteomes" id="UP000297736">
    <property type="component" value="Unassembled WGS sequence"/>
</dbReference>
<feature type="region of interest" description="Disordered" evidence="3">
    <location>
        <begin position="317"/>
        <end position="340"/>
    </location>
</feature>
<dbReference type="RefSeq" id="WP_135448607.1">
    <property type="nucleotide sequence ID" value="NZ_RHFF01000040.1"/>
</dbReference>
<dbReference type="InterPro" id="IPR018990">
    <property type="entry name" value="Prot_inh_I42_chagasin"/>
</dbReference>
<evidence type="ECO:0000259" key="4">
    <source>
        <dbReference type="Pfam" id="PF06114"/>
    </source>
</evidence>
<proteinExistence type="predicted"/>
<dbReference type="SUPFAM" id="SSF141066">
    <property type="entry name" value="ICP-like"/>
    <property type="match status" value="1"/>
</dbReference>
<organism evidence="6 7">
    <name type="scientific">Brevibacterium aurantiacum</name>
    <dbReference type="NCBI Taxonomy" id="273384"/>
    <lineage>
        <taxon>Bacteria</taxon>
        <taxon>Bacillati</taxon>
        <taxon>Actinomycetota</taxon>
        <taxon>Actinomycetes</taxon>
        <taxon>Micrococcales</taxon>
        <taxon>Brevibacteriaceae</taxon>
        <taxon>Brevibacterium</taxon>
    </lineage>
</organism>
<evidence type="ECO:0000313" key="6">
    <source>
        <dbReference type="EMBL" id="TGD36363.1"/>
    </source>
</evidence>
<reference evidence="6 7" key="1">
    <citation type="submission" date="2018-10" db="EMBL/GenBank/DDBJ databases">
        <title>Brevibacterium genomes from Austrain hard cheese rinds.</title>
        <authorList>
            <person name="Anast J.M."/>
            <person name="Dzieciol M."/>
            <person name="Schultz D.L."/>
            <person name="Mann E."/>
            <person name="Wagner M."/>
            <person name="Schmitz-Esser S."/>
        </authorList>
    </citation>
    <scope>NUCLEOTIDE SEQUENCE [LARGE SCALE GENOMIC DNA]</scope>
    <source>
        <strain evidence="6 7">L261</strain>
    </source>
</reference>
<keyword evidence="1" id="KW-0646">Protease inhibitor</keyword>
<dbReference type="Pfam" id="PF09394">
    <property type="entry name" value="Inhibitor_I42"/>
    <property type="match status" value="1"/>
</dbReference>
<evidence type="ECO:0000256" key="3">
    <source>
        <dbReference type="SAM" id="MobiDB-lite"/>
    </source>
</evidence>
<protein>
    <submittedName>
        <fullName evidence="6">ImmA/IrrE family metallo-endopeptidase</fullName>
    </submittedName>
</protein>
<dbReference type="Gene3D" id="1.10.10.2910">
    <property type="match status" value="1"/>
</dbReference>
<sequence length="340" mass="37428">MAPLRPQQYQSVIAAASEVRDELGLSDEQPVDVFDAIRRRGLWLVFQPMDQVLGVTLNHGSGGIMITTRRNPALQRFTAAHELGHWEMHGTEDMWDFDADITANPSAPKELEANVFASNFLLPRRLLNRRLRDKHVGHDDPVTPKVAYEISRDLGLSYTATVNRIAEVRGLSAGVRRELLKVAPLDIKRDLLGGLEPKNSRAPVWNPAPEQIKDLVVDVGDEIVTTIPENPSTGYQWIPSGQSKSVPDDSASVIVVDSTFENSNQREITAQSGVATGAPGIRRFHLKANAAGEWSQELSLRRPFEPPDKSIDVQVLSGRVKPSPEAVSSQFNATPQVGTQ</sequence>
<name>A0A4Z0KD18_BREAU</name>
<dbReference type="PANTHER" id="PTHR43236:SF1">
    <property type="entry name" value="BLL7220 PROTEIN"/>
    <property type="match status" value="1"/>
</dbReference>
<evidence type="ECO:0000256" key="1">
    <source>
        <dbReference type="ARBA" id="ARBA00022690"/>
    </source>
</evidence>
<comment type="caution">
    <text evidence="6">The sequence shown here is derived from an EMBL/GenBank/DDBJ whole genome shotgun (WGS) entry which is preliminary data.</text>
</comment>
<dbReference type="PANTHER" id="PTHR43236">
    <property type="entry name" value="ANTITOXIN HIGA1"/>
    <property type="match status" value="1"/>
</dbReference>
<accession>A0A4Z0KD18</accession>
<dbReference type="InterPro" id="IPR010359">
    <property type="entry name" value="IrrE_HExxH"/>
</dbReference>
<feature type="domain" description="Proteinase inhibitor I42 chagasin" evidence="5">
    <location>
        <begin position="217"/>
        <end position="308"/>
    </location>
</feature>